<dbReference type="PANTHER" id="PTHR28629:SF4">
    <property type="entry name" value="TRIOKINASE_FMN CYCLASE"/>
    <property type="match status" value="1"/>
</dbReference>
<dbReference type="EMBL" id="LR739235">
    <property type="protein sequence ID" value="VZR98221.1"/>
    <property type="molecule type" value="Genomic_DNA"/>
</dbReference>
<evidence type="ECO:0000313" key="4">
    <source>
        <dbReference type="EMBL" id="VZR98221.1"/>
    </source>
</evidence>
<dbReference type="GO" id="GO:0005829">
    <property type="term" value="C:cytosol"/>
    <property type="evidence" value="ECO:0007669"/>
    <property type="project" value="TreeGrafter"/>
</dbReference>
<name>A0A654IJ51_9MOLU</name>
<protein>
    <submittedName>
        <fullName evidence="4">PEP-dependent dihydroxyacetone kinase 2, ADP-binding subunit DhaL</fullName>
        <ecNumber evidence="4">2.7.1.121</ecNumber>
    </submittedName>
</protein>
<dbReference type="AlphaFoldDB" id="A0A654IJ51"/>
<dbReference type="Pfam" id="PF02734">
    <property type="entry name" value="Dak2"/>
    <property type="match status" value="1"/>
</dbReference>
<dbReference type="Gene3D" id="1.25.40.340">
    <property type="match status" value="1"/>
</dbReference>
<dbReference type="EC" id="2.7.1.121" evidence="4"/>
<dbReference type="PROSITE" id="PS51480">
    <property type="entry name" value="DHAL"/>
    <property type="match status" value="1"/>
</dbReference>
<reference evidence="4" key="1">
    <citation type="submission" date="2019-11" db="EMBL/GenBank/DDBJ databases">
        <authorList>
            <person name="Falquet L."/>
            <person name="Falquet L."/>
        </authorList>
    </citation>
    <scope>NUCLEOTIDE SEQUENCE</scope>
    <source>
        <strain evidence="4">8756-13</strain>
    </source>
</reference>
<accession>A0A654IJ51</accession>
<dbReference type="NCBIfam" id="TIGR02365">
    <property type="entry name" value="dha_L_ycgS"/>
    <property type="match status" value="1"/>
</dbReference>
<evidence type="ECO:0000256" key="2">
    <source>
        <dbReference type="ARBA" id="ARBA00022777"/>
    </source>
</evidence>
<evidence type="ECO:0000256" key="1">
    <source>
        <dbReference type="ARBA" id="ARBA00022679"/>
    </source>
</evidence>
<keyword evidence="2 4" id="KW-0418">Kinase</keyword>
<feature type="domain" description="DhaL" evidence="3">
    <location>
        <begin position="6"/>
        <end position="206"/>
    </location>
</feature>
<dbReference type="GO" id="GO:0019563">
    <property type="term" value="P:glycerol catabolic process"/>
    <property type="evidence" value="ECO:0007669"/>
    <property type="project" value="TreeGrafter"/>
</dbReference>
<dbReference type="InterPro" id="IPR050861">
    <property type="entry name" value="Dihydroxyacetone_Kinase"/>
</dbReference>
<dbReference type="InterPro" id="IPR004007">
    <property type="entry name" value="DhaL_dom"/>
</dbReference>
<dbReference type="FunFam" id="1.25.40.340:FF:000002">
    <property type="entry name" value="Dihydroxyacetone kinase, L subunit"/>
    <property type="match status" value="1"/>
</dbReference>
<dbReference type="GO" id="GO:0047324">
    <property type="term" value="F:phosphoenolpyruvate-glycerone phosphotransferase activity"/>
    <property type="evidence" value="ECO:0007669"/>
    <property type="project" value="UniProtKB-EC"/>
</dbReference>
<gene>
    <name evidence="4" type="primary">dhaL-2</name>
    <name evidence="4" type="ORF">MF5295_00679</name>
</gene>
<keyword evidence="1 4" id="KW-0808">Transferase</keyword>
<proteinExistence type="predicted"/>
<dbReference type="InterPro" id="IPR036117">
    <property type="entry name" value="DhaL_dom_sf"/>
</dbReference>
<evidence type="ECO:0000259" key="3">
    <source>
        <dbReference type="PROSITE" id="PS51480"/>
    </source>
</evidence>
<dbReference type="GO" id="GO:0004371">
    <property type="term" value="F:glycerone kinase activity"/>
    <property type="evidence" value="ECO:0007669"/>
    <property type="project" value="InterPro"/>
</dbReference>
<dbReference type="InterPro" id="IPR012737">
    <property type="entry name" value="DhaK_L_YcgS"/>
</dbReference>
<sequence>MSLNIDGVKKILLKMAEVIEINKEELTQLDQVIGDGDHGHNLSRGFLKVKEELENNTYTDIASMLKKVAMILISNVGGASGPLYGTAFLKASMSLANKTEMNVNDFSICLEEAINGIKLRGKANVGDKTMIDVLEPVSDLIKELISKNENVKDNFNKAVELANIKAEETKNIIAKKGRASYLGQRSIGHKDPGAQSSYLILKCISENI</sequence>
<dbReference type="SUPFAM" id="SSF101473">
    <property type="entry name" value="DhaL-like"/>
    <property type="match status" value="1"/>
</dbReference>
<organism evidence="4">
    <name type="scientific">Mycoplasma feriruminatoris</name>
    <dbReference type="NCBI Taxonomy" id="1179777"/>
    <lineage>
        <taxon>Bacteria</taxon>
        <taxon>Bacillati</taxon>
        <taxon>Mycoplasmatota</taxon>
        <taxon>Mollicutes</taxon>
        <taxon>Mycoplasmataceae</taxon>
        <taxon>Mycoplasma</taxon>
    </lineage>
</organism>
<dbReference type="PANTHER" id="PTHR28629">
    <property type="entry name" value="TRIOKINASE/FMN CYCLASE"/>
    <property type="match status" value="1"/>
</dbReference>
<dbReference type="SMART" id="SM01120">
    <property type="entry name" value="Dak2"/>
    <property type="match status" value="1"/>
</dbReference>